<evidence type="ECO:0000313" key="3">
    <source>
        <dbReference type="Proteomes" id="UP000006729"/>
    </source>
</evidence>
<reference evidence="2 3" key="1">
    <citation type="journal article" date="2006" name="Science">
        <title>The genome of black cottonwood, Populus trichocarpa (Torr. &amp; Gray).</title>
        <authorList>
            <person name="Tuskan G.A."/>
            <person name="Difazio S."/>
            <person name="Jansson S."/>
            <person name="Bohlmann J."/>
            <person name="Grigoriev I."/>
            <person name="Hellsten U."/>
            <person name="Putnam N."/>
            <person name="Ralph S."/>
            <person name="Rombauts S."/>
            <person name="Salamov A."/>
            <person name="Schein J."/>
            <person name="Sterck L."/>
            <person name="Aerts A."/>
            <person name="Bhalerao R.R."/>
            <person name="Bhalerao R.P."/>
            <person name="Blaudez D."/>
            <person name="Boerjan W."/>
            <person name="Brun A."/>
            <person name="Brunner A."/>
            <person name="Busov V."/>
            <person name="Campbell M."/>
            <person name="Carlson J."/>
            <person name="Chalot M."/>
            <person name="Chapman J."/>
            <person name="Chen G.L."/>
            <person name="Cooper D."/>
            <person name="Coutinho P.M."/>
            <person name="Couturier J."/>
            <person name="Covert S."/>
            <person name="Cronk Q."/>
            <person name="Cunningham R."/>
            <person name="Davis J."/>
            <person name="Degroeve S."/>
            <person name="Dejardin A."/>
            <person name="Depamphilis C."/>
            <person name="Detter J."/>
            <person name="Dirks B."/>
            <person name="Dubchak I."/>
            <person name="Duplessis S."/>
            <person name="Ehlting J."/>
            <person name="Ellis B."/>
            <person name="Gendler K."/>
            <person name="Goodstein D."/>
            <person name="Gribskov M."/>
            <person name="Grimwood J."/>
            <person name="Groover A."/>
            <person name="Gunter L."/>
            <person name="Hamberger B."/>
            <person name="Heinze B."/>
            <person name="Helariutta Y."/>
            <person name="Henrissat B."/>
            <person name="Holligan D."/>
            <person name="Holt R."/>
            <person name="Huang W."/>
            <person name="Islam-Faridi N."/>
            <person name="Jones S."/>
            <person name="Jones-Rhoades M."/>
            <person name="Jorgensen R."/>
            <person name="Joshi C."/>
            <person name="Kangasjarvi J."/>
            <person name="Karlsson J."/>
            <person name="Kelleher C."/>
            <person name="Kirkpatrick R."/>
            <person name="Kirst M."/>
            <person name="Kohler A."/>
            <person name="Kalluri U."/>
            <person name="Larimer F."/>
            <person name="Leebens-Mack J."/>
            <person name="Leple J.C."/>
            <person name="Locascio P."/>
            <person name="Lou Y."/>
            <person name="Lucas S."/>
            <person name="Martin F."/>
            <person name="Montanini B."/>
            <person name="Napoli C."/>
            <person name="Nelson D.R."/>
            <person name="Nelson C."/>
            <person name="Nieminen K."/>
            <person name="Nilsson O."/>
            <person name="Pereda V."/>
            <person name="Peter G."/>
            <person name="Philippe R."/>
            <person name="Pilate G."/>
            <person name="Poliakov A."/>
            <person name="Razumovskaya J."/>
            <person name="Richardson P."/>
            <person name="Rinaldi C."/>
            <person name="Ritland K."/>
            <person name="Rouze P."/>
            <person name="Ryaboy D."/>
            <person name="Schmutz J."/>
            <person name="Schrader J."/>
            <person name="Segerman B."/>
            <person name="Shin H."/>
            <person name="Siddiqui A."/>
            <person name="Sterky F."/>
            <person name="Terry A."/>
            <person name="Tsai C.J."/>
            <person name="Uberbacher E."/>
            <person name="Unneberg P."/>
            <person name="Vahala J."/>
            <person name="Wall K."/>
            <person name="Wessler S."/>
            <person name="Yang G."/>
            <person name="Yin T."/>
            <person name="Douglas C."/>
            <person name="Marra M."/>
            <person name="Sandberg G."/>
            <person name="Van de Peer Y."/>
            <person name="Rokhsar D."/>
        </authorList>
    </citation>
    <scope>NUCLEOTIDE SEQUENCE [LARGE SCALE GENOMIC DNA]</scope>
    <source>
        <strain evidence="3">cv. Nisqually</strain>
    </source>
</reference>
<organism evidence="2 3">
    <name type="scientific">Populus trichocarpa</name>
    <name type="common">Western balsam poplar</name>
    <name type="synonym">Populus balsamifera subsp. trichocarpa</name>
    <dbReference type="NCBI Taxonomy" id="3694"/>
    <lineage>
        <taxon>Eukaryota</taxon>
        <taxon>Viridiplantae</taxon>
        <taxon>Streptophyta</taxon>
        <taxon>Embryophyta</taxon>
        <taxon>Tracheophyta</taxon>
        <taxon>Spermatophyta</taxon>
        <taxon>Magnoliopsida</taxon>
        <taxon>eudicotyledons</taxon>
        <taxon>Gunneridae</taxon>
        <taxon>Pentapetalae</taxon>
        <taxon>rosids</taxon>
        <taxon>fabids</taxon>
        <taxon>Malpighiales</taxon>
        <taxon>Salicaceae</taxon>
        <taxon>Saliceae</taxon>
        <taxon>Populus</taxon>
    </lineage>
</organism>
<dbReference type="PANTHER" id="PTHR37908:SF4">
    <property type="entry name" value="PROTEIN, PUTATIVE-RELATED"/>
    <property type="match status" value="1"/>
</dbReference>
<proteinExistence type="predicted"/>
<keyword evidence="3" id="KW-1185">Reference proteome</keyword>
<dbReference type="Proteomes" id="UP000006729">
    <property type="component" value="Chromosome 4"/>
</dbReference>
<protein>
    <submittedName>
        <fullName evidence="2">Uncharacterized protein</fullName>
    </submittedName>
</protein>
<sequence length="119" mass="13501">MMGWSCFLRVLLVLALLVLPSFSHGRGFGRKVIETFEFGDSSVELEESAGNSRGVYELDYDLDPKPNTNPKTGYIYPYSTRMIDSCLCLCSNICVIVKQCGFQNYTGRVFLFWQTVICE</sequence>
<dbReference type="InParanoid" id="A0A2K2ATI4"/>
<feature type="chain" id="PRO_5014320201" evidence="1">
    <location>
        <begin position="26"/>
        <end position="119"/>
    </location>
</feature>
<dbReference type="EMBL" id="CM009293">
    <property type="protein sequence ID" value="PNT40843.1"/>
    <property type="molecule type" value="Genomic_DNA"/>
</dbReference>
<dbReference type="AlphaFoldDB" id="A0A2K2ATI4"/>
<evidence type="ECO:0000313" key="2">
    <source>
        <dbReference type="EMBL" id="PNT40843.1"/>
    </source>
</evidence>
<name>A0A2K2ATI4_POPTR</name>
<evidence type="ECO:0000256" key="1">
    <source>
        <dbReference type="SAM" id="SignalP"/>
    </source>
</evidence>
<accession>A0A2K2ATI4</accession>
<dbReference type="PANTHER" id="PTHR37908">
    <property type="entry name" value="TRANSMEMBRANE PROTEIN"/>
    <property type="match status" value="1"/>
</dbReference>
<gene>
    <name evidence="2" type="ORF">POPTR_004G122800</name>
</gene>
<keyword evidence="1" id="KW-0732">Signal</keyword>
<feature type="signal peptide" evidence="1">
    <location>
        <begin position="1"/>
        <end position="25"/>
    </location>
</feature>